<organism evidence="1">
    <name type="scientific">Tanacetum cinerariifolium</name>
    <name type="common">Dalmatian daisy</name>
    <name type="synonym">Chrysanthemum cinerariifolium</name>
    <dbReference type="NCBI Taxonomy" id="118510"/>
    <lineage>
        <taxon>Eukaryota</taxon>
        <taxon>Viridiplantae</taxon>
        <taxon>Streptophyta</taxon>
        <taxon>Embryophyta</taxon>
        <taxon>Tracheophyta</taxon>
        <taxon>Spermatophyta</taxon>
        <taxon>Magnoliopsida</taxon>
        <taxon>eudicotyledons</taxon>
        <taxon>Gunneridae</taxon>
        <taxon>Pentapetalae</taxon>
        <taxon>asterids</taxon>
        <taxon>campanulids</taxon>
        <taxon>Asterales</taxon>
        <taxon>Asteraceae</taxon>
        <taxon>Asteroideae</taxon>
        <taxon>Anthemideae</taxon>
        <taxon>Anthemidinae</taxon>
        <taxon>Tanacetum</taxon>
    </lineage>
</organism>
<protein>
    <submittedName>
        <fullName evidence="1">Uncharacterized protein</fullName>
    </submittedName>
</protein>
<dbReference type="AlphaFoldDB" id="A0A699JV90"/>
<proteinExistence type="predicted"/>
<accession>A0A699JV90</accession>
<evidence type="ECO:0000313" key="1">
    <source>
        <dbReference type="EMBL" id="GFA60499.1"/>
    </source>
</evidence>
<name>A0A699JV90_TANCI</name>
<dbReference type="EMBL" id="BKCJ010453724">
    <property type="protein sequence ID" value="GFA60499.1"/>
    <property type="molecule type" value="Genomic_DNA"/>
</dbReference>
<gene>
    <name evidence="1" type="ORF">Tci_632471</name>
</gene>
<sequence length="97" mass="10970">MLLVVKNIVERFRCSKAARTGLRDATVQESMQKLTMPCCAVGRECDPDVCRNCEQDAISRITGKKGFRVFLCDEDGRQKTITTNVVYNEALQMTYSI</sequence>
<reference evidence="1" key="1">
    <citation type="journal article" date="2019" name="Sci. Rep.">
        <title>Draft genome of Tanacetum cinerariifolium, the natural source of mosquito coil.</title>
        <authorList>
            <person name="Yamashiro T."/>
            <person name="Shiraishi A."/>
            <person name="Satake H."/>
            <person name="Nakayama K."/>
        </authorList>
    </citation>
    <scope>NUCLEOTIDE SEQUENCE</scope>
</reference>
<comment type="caution">
    <text evidence="1">The sequence shown here is derived from an EMBL/GenBank/DDBJ whole genome shotgun (WGS) entry which is preliminary data.</text>
</comment>